<keyword evidence="2" id="KW-1185">Reference proteome</keyword>
<dbReference type="EMBL" id="KJ473423">
    <property type="protein sequence ID" value="AHY26784.1"/>
    <property type="molecule type" value="Genomic_DNA"/>
</dbReference>
<gene>
    <name evidence="1" type="ORF">vB_AbaP_Acibel007_13</name>
</gene>
<evidence type="ECO:0000313" key="1">
    <source>
        <dbReference type="EMBL" id="AHY26784.1"/>
    </source>
</evidence>
<dbReference type="Proteomes" id="UP000028860">
    <property type="component" value="Segment"/>
</dbReference>
<dbReference type="GeneID" id="22112145"/>
<proteinExistence type="predicted"/>
<dbReference type="KEGG" id="vg:22112145"/>
<reference evidence="1 2" key="1">
    <citation type="journal article" date="2014" name="PLoS ONE">
        <title>Characterization of Newly Isolated Lytic Bacteriophages Active against Acinetobacter baumannii.</title>
        <authorList>
            <person name="Merabishvili M."/>
            <person name="Vandenheuvel D."/>
            <person name="Kropinski A.M."/>
            <person name="Mast J."/>
            <person name="De Vos D."/>
            <person name="Verbeken G."/>
            <person name="Noben J.P."/>
            <person name="Lavigne R."/>
            <person name="Vaneechoutte M."/>
            <person name="Pirnay J.P."/>
        </authorList>
    </citation>
    <scope>NUCLEOTIDE SEQUENCE [LARGE SCALE GENOMIC DNA]</scope>
</reference>
<organism evidence="1 2">
    <name type="scientific">Acinetobacter phage vB_AbaP_Acibel007</name>
    <dbReference type="NCBI Taxonomy" id="1481187"/>
    <lineage>
        <taxon>Viruses</taxon>
        <taxon>Duplodnaviria</taxon>
        <taxon>Heunggongvirae</taxon>
        <taxon>Uroviricota</taxon>
        <taxon>Caudoviricetes</taxon>
        <taxon>Autographivirales</taxon>
        <taxon>Autoscriptoviridae</taxon>
        <taxon>Beijerinckvirinae</taxon>
        <taxon>Daemvirus</taxon>
        <taxon>Daemvirus acibel007</taxon>
    </lineage>
</organism>
<sequence length="150" mass="17413">MQHLNAFIKTHSPQQVRAVVDEAQRLGYTPYYKPNYKYVEAVLFHSDGGLSLKVYHTEEHSEWLVSRGYRHIKQTRQIRRDLCGGTYSQDGQAVLDVVNKGYVPKTINVQPYKWIKPTAYNPIINWFAEKFISAYAVVRKVAVAFINHIK</sequence>
<protein>
    <submittedName>
        <fullName evidence="1">Uncharacterized protein</fullName>
    </submittedName>
</protein>
<name>A0A075DXA7_9CAUD</name>
<evidence type="ECO:0000313" key="2">
    <source>
        <dbReference type="Proteomes" id="UP000028860"/>
    </source>
</evidence>
<accession>A0A075DXA7</accession>
<dbReference type="RefSeq" id="YP_009103224.1">
    <property type="nucleotide sequence ID" value="NC_025457.1"/>
</dbReference>